<dbReference type="Proteomes" id="UP000445000">
    <property type="component" value="Unassembled WGS sequence"/>
</dbReference>
<accession>A0A829YK46</accession>
<dbReference type="CDD" id="cd05233">
    <property type="entry name" value="SDR_c"/>
    <property type="match status" value="1"/>
</dbReference>
<name>A0A829YK46_9GAMM</name>
<dbReference type="InterPro" id="IPR036291">
    <property type="entry name" value="NAD(P)-bd_dom_sf"/>
</dbReference>
<evidence type="ECO:0000313" key="2">
    <source>
        <dbReference type="EMBL" id="GFE83685.1"/>
    </source>
</evidence>
<evidence type="ECO:0000313" key="3">
    <source>
        <dbReference type="Proteomes" id="UP000445000"/>
    </source>
</evidence>
<dbReference type="EMBL" id="BLJN01000006">
    <property type="protein sequence ID" value="GFE83685.1"/>
    <property type="molecule type" value="Genomic_DNA"/>
</dbReference>
<gene>
    <name evidence="2" type="ORF">GCM10011487_56850</name>
</gene>
<evidence type="ECO:0000256" key="1">
    <source>
        <dbReference type="ARBA" id="ARBA00006484"/>
    </source>
</evidence>
<dbReference type="PANTHER" id="PTHR42760:SF40">
    <property type="entry name" value="3-OXOACYL-[ACYL-CARRIER-PROTEIN] REDUCTASE, CHLOROPLASTIC"/>
    <property type="match status" value="1"/>
</dbReference>
<proteinExistence type="inferred from homology"/>
<dbReference type="SUPFAM" id="SSF51735">
    <property type="entry name" value="NAD(P)-binding Rossmann-fold domains"/>
    <property type="match status" value="1"/>
</dbReference>
<dbReference type="PRINTS" id="PR00081">
    <property type="entry name" value="GDHRDH"/>
</dbReference>
<dbReference type="InterPro" id="IPR002347">
    <property type="entry name" value="SDR_fam"/>
</dbReference>
<comment type="similarity">
    <text evidence="1">Belongs to the short-chain dehydrogenases/reductases (SDR) family.</text>
</comment>
<dbReference type="FunFam" id="3.40.50.720:FF:000084">
    <property type="entry name" value="Short-chain dehydrogenase reductase"/>
    <property type="match status" value="1"/>
</dbReference>
<dbReference type="AlphaFoldDB" id="A0A829YK46"/>
<comment type="caution">
    <text evidence="2">The sequence shown here is derived from an EMBL/GenBank/DDBJ whole genome shotgun (WGS) entry which is preliminary data.</text>
</comment>
<dbReference type="GO" id="GO:0030497">
    <property type="term" value="P:fatty acid elongation"/>
    <property type="evidence" value="ECO:0007669"/>
    <property type="project" value="TreeGrafter"/>
</dbReference>
<dbReference type="RefSeq" id="WP_161815275.1">
    <property type="nucleotide sequence ID" value="NZ_BLJN01000006.1"/>
</dbReference>
<keyword evidence="3" id="KW-1185">Reference proteome</keyword>
<dbReference type="Gene3D" id="3.40.50.720">
    <property type="entry name" value="NAD(P)-binding Rossmann-like Domain"/>
    <property type="match status" value="1"/>
</dbReference>
<reference evidence="3" key="1">
    <citation type="submission" date="2020-01" db="EMBL/GenBank/DDBJ databases">
        <title>'Steroidobacter agaridevorans' sp. nov., agar-degrading bacteria isolated from rhizosphere soils.</title>
        <authorList>
            <person name="Ikenaga M."/>
            <person name="Kataoka M."/>
            <person name="Murouchi A."/>
            <person name="Katsuragi S."/>
            <person name="Sakai M."/>
        </authorList>
    </citation>
    <scope>NUCLEOTIDE SEQUENCE [LARGE SCALE GENOMIC DNA]</scope>
    <source>
        <strain evidence="3">YU21-B</strain>
    </source>
</reference>
<dbReference type="GO" id="GO:0016616">
    <property type="term" value="F:oxidoreductase activity, acting on the CH-OH group of donors, NAD or NADP as acceptor"/>
    <property type="evidence" value="ECO:0007669"/>
    <property type="project" value="TreeGrafter"/>
</dbReference>
<dbReference type="Pfam" id="PF13561">
    <property type="entry name" value="adh_short_C2"/>
    <property type="match status" value="1"/>
</dbReference>
<dbReference type="PANTHER" id="PTHR42760">
    <property type="entry name" value="SHORT-CHAIN DEHYDROGENASES/REDUCTASES FAMILY MEMBER"/>
    <property type="match status" value="1"/>
</dbReference>
<sequence length="258" mass="26621">MLSGKTIAITGAAQGIGKATALTCARFGANVAVCDINAPLARAVSDGINASGGRAIAVEFDVSSRTDCHRMVTTTQEAFGRLDGLVCGGMRRAYQPAEDFAEDAWDIVIGQGLTGYFRCAQASARAMLQQGSGAIVFITSIASHNAVDGGAAYCSVKAGVAGLTRQLGVEWARRGVRTNAVAPGFTVTEGALRKMSDEEAQALIPMGRPATAEEIGNVCVFLLSDLASHVTGQEIVVDGGYTACKNFTAGAIRQPASN</sequence>
<protein>
    <submittedName>
        <fullName evidence="2">Oxidoreductase</fullName>
    </submittedName>
</protein>
<organism evidence="2 3">
    <name type="scientific">Steroidobacter agaridevorans</name>
    <dbReference type="NCBI Taxonomy" id="2695856"/>
    <lineage>
        <taxon>Bacteria</taxon>
        <taxon>Pseudomonadati</taxon>
        <taxon>Pseudomonadota</taxon>
        <taxon>Gammaproteobacteria</taxon>
        <taxon>Steroidobacterales</taxon>
        <taxon>Steroidobacteraceae</taxon>
        <taxon>Steroidobacter</taxon>
    </lineage>
</organism>